<evidence type="ECO:0000313" key="3">
    <source>
        <dbReference type="Proteomes" id="UP000233398"/>
    </source>
</evidence>
<organism evidence="2 3">
    <name type="scientific">Rhodohalobacter barkolensis</name>
    <dbReference type="NCBI Taxonomy" id="2053187"/>
    <lineage>
        <taxon>Bacteria</taxon>
        <taxon>Pseudomonadati</taxon>
        <taxon>Balneolota</taxon>
        <taxon>Balneolia</taxon>
        <taxon>Balneolales</taxon>
        <taxon>Balneolaceae</taxon>
        <taxon>Rhodohalobacter</taxon>
    </lineage>
</organism>
<evidence type="ECO:0000259" key="1">
    <source>
        <dbReference type="Pfam" id="PF12728"/>
    </source>
</evidence>
<dbReference type="InterPro" id="IPR009061">
    <property type="entry name" value="DNA-bd_dom_put_sf"/>
</dbReference>
<dbReference type="RefSeq" id="WP_101073019.1">
    <property type="nucleotide sequence ID" value="NZ_PISP01000002.1"/>
</dbReference>
<keyword evidence="3" id="KW-1185">Reference proteome</keyword>
<dbReference type="Proteomes" id="UP000233398">
    <property type="component" value="Unassembled WGS sequence"/>
</dbReference>
<dbReference type="SUPFAM" id="SSF46955">
    <property type="entry name" value="Putative DNA-binding domain"/>
    <property type="match status" value="1"/>
</dbReference>
<protein>
    <recommendedName>
        <fullName evidence="1">Helix-turn-helix domain-containing protein</fullName>
    </recommendedName>
</protein>
<dbReference type="InterPro" id="IPR036388">
    <property type="entry name" value="WH-like_DNA-bd_sf"/>
</dbReference>
<dbReference type="EMBL" id="PISP01000002">
    <property type="protein sequence ID" value="PKD43478.1"/>
    <property type="molecule type" value="Genomic_DNA"/>
</dbReference>
<accession>A0A2N0VH70</accession>
<reference evidence="2 3" key="1">
    <citation type="submission" date="2017-11" db="EMBL/GenBank/DDBJ databases">
        <title>Rhodohalobacter 15182 sp. nov., isolated from a salt lake.</title>
        <authorList>
            <person name="Han S."/>
        </authorList>
    </citation>
    <scope>NUCLEOTIDE SEQUENCE [LARGE SCALE GENOMIC DNA]</scope>
    <source>
        <strain evidence="2 3">15182</strain>
    </source>
</reference>
<sequence>MNGLVTRNELAELLNVSVQTVDRERKRNNNFPPVLRIGTKLVRFKESDVNNYMESLREDNTIN</sequence>
<dbReference type="Pfam" id="PF12728">
    <property type="entry name" value="HTH_17"/>
    <property type="match status" value="1"/>
</dbReference>
<feature type="domain" description="Helix-turn-helix" evidence="1">
    <location>
        <begin position="5"/>
        <end position="56"/>
    </location>
</feature>
<comment type="caution">
    <text evidence="2">The sequence shown here is derived from an EMBL/GenBank/DDBJ whole genome shotgun (WGS) entry which is preliminary data.</text>
</comment>
<gene>
    <name evidence="2" type="ORF">CWD77_07860</name>
</gene>
<dbReference type="AlphaFoldDB" id="A0A2N0VH70"/>
<dbReference type="InterPro" id="IPR041657">
    <property type="entry name" value="HTH_17"/>
</dbReference>
<proteinExistence type="predicted"/>
<dbReference type="Gene3D" id="1.10.10.10">
    <property type="entry name" value="Winged helix-like DNA-binding domain superfamily/Winged helix DNA-binding domain"/>
    <property type="match status" value="1"/>
</dbReference>
<name>A0A2N0VH70_9BACT</name>
<evidence type="ECO:0000313" key="2">
    <source>
        <dbReference type="EMBL" id="PKD43478.1"/>
    </source>
</evidence>